<evidence type="ECO:0000256" key="1">
    <source>
        <dbReference type="ARBA" id="ARBA00022737"/>
    </source>
</evidence>
<proteinExistence type="predicted"/>
<dbReference type="PANTHER" id="PTHR22767:SF2">
    <property type="entry name" value="N(ALPHA)-ACETYLTRANSFERASE 15_16, ISOFORM A"/>
    <property type="match status" value="1"/>
</dbReference>
<dbReference type="Proteomes" id="UP000310689">
    <property type="component" value="Unassembled WGS sequence"/>
</dbReference>
<evidence type="ECO:0000256" key="3">
    <source>
        <dbReference type="PROSITE-ProRule" id="PRU00339"/>
    </source>
</evidence>
<dbReference type="AlphaFoldDB" id="A0A4T0J204"/>
<organism evidence="5 6">
    <name type="scientific">Wallemia ichthyophaga</name>
    <dbReference type="NCBI Taxonomy" id="245174"/>
    <lineage>
        <taxon>Eukaryota</taxon>
        <taxon>Fungi</taxon>
        <taxon>Dikarya</taxon>
        <taxon>Basidiomycota</taxon>
        <taxon>Wallemiomycotina</taxon>
        <taxon>Wallemiomycetes</taxon>
        <taxon>Wallemiales</taxon>
        <taxon>Wallemiaceae</taxon>
        <taxon>Wallemia</taxon>
    </lineage>
</organism>
<feature type="compositionally biased region" description="Basic and acidic residues" evidence="4">
    <location>
        <begin position="621"/>
        <end position="649"/>
    </location>
</feature>
<dbReference type="Pfam" id="PF12569">
    <property type="entry name" value="NatA_aux_su"/>
    <property type="match status" value="1"/>
</dbReference>
<dbReference type="EMBL" id="SPOI01000149">
    <property type="protein sequence ID" value="TIB35212.1"/>
    <property type="molecule type" value="Genomic_DNA"/>
</dbReference>
<protein>
    <recommendedName>
        <fullName evidence="7">N-alpha-acetyltransferase 16, NatA auxiliary subunit</fullName>
    </recommendedName>
</protein>
<dbReference type="InterPro" id="IPR011990">
    <property type="entry name" value="TPR-like_helical_dom_sf"/>
</dbReference>
<dbReference type="PANTHER" id="PTHR22767">
    <property type="entry name" value="N-TERMINAL ACETYLTRANSFERASE-RELATED"/>
    <property type="match status" value="1"/>
</dbReference>
<dbReference type="InterPro" id="IPR021183">
    <property type="entry name" value="NatA_aux_su"/>
</dbReference>
<comment type="caution">
    <text evidence="5">The sequence shown here is derived from an EMBL/GenBank/DDBJ whole genome shotgun (WGS) entry which is preliminary data.</text>
</comment>
<sequence length="873" mass="99746">MPPPKSSQLGNKEISLFRQLLQLHDERQYKKGVKTADSILKKNPEHGETLAMKGLILYNMGEKDNGLEYVRRGVRLSLTSHIVWHVFGIIQRQEHKYEDALKSYTQALRHDSENVALIRDVCTLSTHLRQFQPLVEQRLFLLKTRPSMRTQWVSAAVALDLAGHHDKALRILSDFESTLTDLENADSSLKYEMSEVFLYHISILEKSGLFQQAIDLLVERQPNICDIVAWRESHARFLTLLNKPDEAADAWRLLIQSNPENRAYYIGFFKTKGIDFTQNLSEQDKSSALKTLTLFLEQFPKAGVIQRLRLDLATNHAFRDIAHEYLTTRITKGVPSLFVDIKALYGDIEKQQILGDLAEGYRTELEKSCKFTSTDDKIQPTTSYIWTLYYLSQHYSQIRQYEKSLQVVKVAIEHTPTLPELYLAQGRTLKRLGCQSEATEAVEIARELDGQDRFLNCKSAKYMIRNGEIEQAEQILSLFTRKAAPTSAADLCDMEAIWFMREEAKAYSKKGEYGMALKRLHQLFDTFNTWEEDQYDFHIYCLRKYTIRSYLTALELEDELREDRNYVDSAIEAASMYMKLHDDPRIVEQITNPQADDQQDKKAQKKAKKDKEKAAAQQKAKGKDGKDADGLPAPAEDKDPHGHGIIKTEEPLEAAARILAPLSATKRKRIDLHHVQFEVALRRAKYAQAMRALNSTRALDPHCGMLHVQSLKLKLAMDAEKQKEEEGDEIMQALHEAMHTLIPADANLESWNADYLQHHSLHPTRVLGAAEAIILIRGQGSARDAVNIVMNVGKGSVDAQSQSHPLDVHSAARMMLFVAHHQPDRVEELRCFLNTRFPHQDSFKSEQQLAEQKKAIEASRLERSMAEVDLSAK</sequence>
<dbReference type="Gene3D" id="1.25.40.1040">
    <property type="match status" value="1"/>
</dbReference>
<evidence type="ECO:0000256" key="4">
    <source>
        <dbReference type="SAM" id="MobiDB-lite"/>
    </source>
</evidence>
<name>A0A4T0J204_WALIC</name>
<evidence type="ECO:0000256" key="2">
    <source>
        <dbReference type="ARBA" id="ARBA00022803"/>
    </source>
</evidence>
<reference evidence="5 6" key="1">
    <citation type="submission" date="2019-03" db="EMBL/GenBank/DDBJ databases">
        <title>Sequencing 23 genomes of Wallemia ichthyophaga.</title>
        <authorList>
            <person name="Gostincar C."/>
        </authorList>
    </citation>
    <scope>NUCLEOTIDE SEQUENCE [LARGE SCALE GENOMIC DNA]</scope>
    <source>
        <strain evidence="5 6">EXF-6200</strain>
    </source>
</reference>
<feature type="region of interest" description="Disordered" evidence="4">
    <location>
        <begin position="590"/>
        <end position="649"/>
    </location>
</feature>
<evidence type="ECO:0008006" key="7">
    <source>
        <dbReference type="Google" id="ProtNLM"/>
    </source>
</evidence>
<dbReference type="SUPFAM" id="SSF48452">
    <property type="entry name" value="TPR-like"/>
    <property type="match status" value="1"/>
</dbReference>
<dbReference type="InterPro" id="IPR019734">
    <property type="entry name" value="TPR_rpt"/>
</dbReference>
<dbReference type="PROSITE" id="PS50005">
    <property type="entry name" value="TPR"/>
    <property type="match status" value="1"/>
</dbReference>
<dbReference type="SMART" id="SM00028">
    <property type="entry name" value="TPR"/>
    <property type="match status" value="4"/>
</dbReference>
<keyword evidence="1" id="KW-0677">Repeat</keyword>
<gene>
    <name evidence="5" type="ORF">E3P86_02700</name>
</gene>
<evidence type="ECO:0000313" key="5">
    <source>
        <dbReference type="EMBL" id="TIB35212.1"/>
    </source>
</evidence>
<evidence type="ECO:0000313" key="6">
    <source>
        <dbReference type="Proteomes" id="UP000310689"/>
    </source>
</evidence>
<keyword evidence="2 3" id="KW-0802">TPR repeat</keyword>
<dbReference type="GO" id="GO:0031415">
    <property type="term" value="C:NatA complex"/>
    <property type="evidence" value="ECO:0007669"/>
    <property type="project" value="TreeGrafter"/>
</dbReference>
<dbReference type="PIRSF" id="PIRSF000422">
    <property type="entry name" value="N-terminal-AcTrfase-A_aux_su"/>
    <property type="match status" value="1"/>
</dbReference>
<feature type="repeat" description="TPR" evidence="3">
    <location>
        <begin position="81"/>
        <end position="114"/>
    </location>
</feature>
<accession>A0A4T0J204</accession>
<dbReference type="Gene3D" id="1.25.40.1010">
    <property type="match status" value="1"/>
</dbReference>